<dbReference type="Pfam" id="PF14869">
    <property type="entry name" value="DUF4488"/>
    <property type="match status" value="1"/>
</dbReference>
<dbReference type="STRING" id="623281.SAMN05421747_11153"/>
<keyword evidence="4" id="KW-1185">Reference proteome</keyword>
<proteinExistence type="predicted"/>
<dbReference type="EMBL" id="FOLL01000011">
    <property type="protein sequence ID" value="SFC44424.1"/>
    <property type="molecule type" value="Genomic_DNA"/>
</dbReference>
<dbReference type="InterPro" id="IPR027991">
    <property type="entry name" value="DUF4488"/>
</dbReference>
<protein>
    <recommendedName>
        <fullName evidence="2">DUF4488 domain-containing protein</fullName>
    </recommendedName>
</protein>
<feature type="signal peptide" evidence="1">
    <location>
        <begin position="1"/>
        <end position="18"/>
    </location>
</feature>
<feature type="domain" description="DUF4488" evidence="2">
    <location>
        <begin position="29"/>
        <end position="139"/>
    </location>
</feature>
<dbReference type="Proteomes" id="UP000199577">
    <property type="component" value="Unassembled WGS sequence"/>
</dbReference>
<dbReference type="AlphaFoldDB" id="A0A1I1J7A1"/>
<reference evidence="3 4" key="1">
    <citation type="submission" date="2016-10" db="EMBL/GenBank/DDBJ databases">
        <authorList>
            <person name="de Groot N.N."/>
        </authorList>
    </citation>
    <scope>NUCLEOTIDE SEQUENCE [LARGE SCALE GENOMIC DNA]</scope>
    <source>
        <strain evidence="3 4">DSM 22900</strain>
    </source>
</reference>
<dbReference type="RefSeq" id="WP_090973890.1">
    <property type="nucleotide sequence ID" value="NZ_FOLL01000011.1"/>
</dbReference>
<evidence type="ECO:0000256" key="1">
    <source>
        <dbReference type="SAM" id="SignalP"/>
    </source>
</evidence>
<evidence type="ECO:0000259" key="2">
    <source>
        <dbReference type="Pfam" id="PF14869"/>
    </source>
</evidence>
<keyword evidence="1" id="KW-0732">Signal</keyword>
<organism evidence="3 4">
    <name type="scientific">Parapedobacter composti</name>
    <dbReference type="NCBI Taxonomy" id="623281"/>
    <lineage>
        <taxon>Bacteria</taxon>
        <taxon>Pseudomonadati</taxon>
        <taxon>Bacteroidota</taxon>
        <taxon>Sphingobacteriia</taxon>
        <taxon>Sphingobacteriales</taxon>
        <taxon>Sphingobacteriaceae</taxon>
        <taxon>Parapedobacter</taxon>
    </lineage>
</organism>
<evidence type="ECO:0000313" key="3">
    <source>
        <dbReference type="EMBL" id="SFC44424.1"/>
    </source>
</evidence>
<name>A0A1I1J7A1_9SPHI</name>
<accession>A0A1I1J7A1</accession>
<dbReference type="OrthoDB" id="672382at2"/>
<sequence>MKTLICFLSFSLLPIAYALGQDNLNSPFVGIWEMVEMSNTTIEGTVVEVPAGYYKVFGADGSYFFMQWNRLGSRYVQEGTFSVRTDNSYAERIERALNKRLEGREFEIQYRFTDQEIMVIEGVVDGVAYTERWRKVTSQFPGQPTQ</sequence>
<feature type="chain" id="PRO_5011492435" description="DUF4488 domain-containing protein" evidence="1">
    <location>
        <begin position="19"/>
        <end position="146"/>
    </location>
</feature>
<evidence type="ECO:0000313" key="4">
    <source>
        <dbReference type="Proteomes" id="UP000199577"/>
    </source>
</evidence>
<gene>
    <name evidence="3" type="ORF">SAMN05421747_11153</name>
</gene>
<dbReference type="Gene3D" id="2.40.128.490">
    <property type="entry name" value="Uncharacterised protein PF14869, DUF4488"/>
    <property type="match status" value="1"/>
</dbReference>